<dbReference type="EMBL" id="QWDN01000517">
    <property type="protein sequence ID" value="TEB41145.1"/>
    <property type="molecule type" value="Genomic_DNA"/>
</dbReference>
<gene>
    <name evidence="2" type="ORF">D0809_27010</name>
</gene>
<protein>
    <submittedName>
        <fullName evidence="2">ABC transporter permease</fullName>
    </submittedName>
</protein>
<reference evidence="2 3" key="1">
    <citation type="journal article" date="2018" name="Syst. Appl. Microbiol.">
        <title>Flavobacterium circumlabens sp. nov. and Flavobacterium cupreum sp. nov., two psychrotrophic species isolated from Antarctic environmental samples.</title>
        <authorList>
            <person name="Kralova S."/>
            <person name="Busse H.J."/>
            <person name="Svec P."/>
            <person name="Maslanova I."/>
            <person name="Stankova E."/>
            <person name="Bartak M."/>
            <person name="Sedlacek I."/>
        </authorList>
    </citation>
    <scope>NUCLEOTIDE SEQUENCE [LARGE SCALE GENOMIC DNA]</scope>
    <source>
        <strain evidence="2 3">CCM 8828</strain>
    </source>
</reference>
<sequence>WATNSIPFGETCKATIPEIETISFMNVWYNGDVVKFGNKKLFDKKIMVSDNGFFDIFPFEVLKGARKDILKEKFSVAISEEQADLLFRNEDPIGKSITYNNESYVVKSIYRISRPSSFEPNYVFSGIRRPESG</sequence>
<dbReference type="Pfam" id="PF12704">
    <property type="entry name" value="MacB_PCD"/>
    <property type="match status" value="1"/>
</dbReference>
<name>A0A4Y7U403_9FLAO</name>
<evidence type="ECO:0000313" key="3">
    <source>
        <dbReference type="Proteomes" id="UP000298340"/>
    </source>
</evidence>
<evidence type="ECO:0000313" key="2">
    <source>
        <dbReference type="EMBL" id="TEB41145.1"/>
    </source>
</evidence>
<dbReference type="Proteomes" id="UP000298340">
    <property type="component" value="Unassembled WGS sequence"/>
</dbReference>
<dbReference type="InterPro" id="IPR025857">
    <property type="entry name" value="MacB_PCD"/>
</dbReference>
<comment type="caution">
    <text evidence="2">The sequence shown here is derived from an EMBL/GenBank/DDBJ whole genome shotgun (WGS) entry which is preliminary data.</text>
</comment>
<feature type="domain" description="MacB-like periplasmic core" evidence="1">
    <location>
        <begin position="12"/>
        <end position="112"/>
    </location>
</feature>
<evidence type="ECO:0000259" key="1">
    <source>
        <dbReference type="Pfam" id="PF12704"/>
    </source>
</evidence>
<feature type="non-terminal residue" evidence="2">
    <location>
        <position position="1"/>
    </location>
</feature>
<dbReference type="AlphaFoldDB" id="A0A4Y7U403"/>
<accession>A0A4Y7U403</accession>
<feature type="non-terminal residue" evidence="2">
    <location>
        <position position="133"/>
    </location>
</feature>
<organism evidence="2 3">
    <name type="scientific">Flavobacterium circumlabens</name>
    <dbReference type="NCBI Taxonomy" id="2133765"/>
    <lineage>
        <taxon>Bacteria</taxon>
        <taxon>Pseudomonadati</taxon>
        <taxon>Bacteroidota</taxon>
        <taxon>Flavobacteriia</taxon>
        <taxon>Flavobacteriales</taxon>
        <taxon>Flavobacteriaceae</taxon>
        <taxon>Flavobacterium</taxon>
    </lineage>
</organism>
<proteinExistence type="predicted"/>